<organism evidence="2 3">
    <name type="scientific">Vibrio cholerae</name>
    <dbReference type="NCBI Taxonomy" id="666"/>
    <lineage>
        <taxon>Bacteria</taxon>
        <taxon>Pseudomonadati</taxon>
        <taxon>Pseudomonadota</taxon>
        <taxon>Gammaproteobacteria</taxon>
        <taxon>Vibrionales</taxon>
        <taxon>Vibrionaceae</taxon>
        <taxon>Vibrio</taxon>
    </lineage>
</organism>
<keyword evidence="1" id="KW-0732">Signal</keyword>
<name>A0A5Q6PJZ0_VIBCL</name>
<comment type="caution">
    <text evidence="2">The sequence shown here is derived from an EMBL/GenBank/DDBJ whole genome shotgun (WGS) entry which is preliminary data.</text>
</comment>
<sequence>MKKTILRLSTILAATFAINTYAESPVKNQYNDFKKAVDELNWDCKIDDNSYFYQGLDQSSEDPRIIYKFVYDGETICESEDPQSLCNSYVVAKTPWAYKKGVITDNANGNNYYRICRTDRETIPGAVDKKFEVGLNSNK</sequence>
<evidence type="ECO:0000313" key="2">
    <source>
        <dbReference type="EMBL" id="KAA1255155.1"/>
    </source>
</evidence>
<accession>A0A5Q6PJZ0</accession>
<feature type="signal peptide" evidence="1">
    <location>
        <begin position="1"/>
        <end position="22"/>
    </location>
</feature>
<proteinExistence type="predicted"/>
<protein>
    <submittedName>
        <fullName evidence="2">Uncharacterized protein</fullName>
    </submittedName>
</protein>
<reference evidence="2 3" key="1">
    <citation type="submission" date="2019-09" db="EMBL/GenBank/DDBJ databases">
        <authorList>
            <person name="Kritzky A."/>
            <person name="Schelkanova E.Y."/>
            <person name="Alkhova Z.V."/>
            <person name="Smirnova N.I."/>
        </authorList>
    </citation>
    <scope>NUCLEOTIDE SEQUENCE [LARGE SCALE GENOMIC DNA]</scope>
    <source>
        <strain evidence="2 3">M1526</strain>
    </source>
</reference>
<gene>
    <name evidence="2" type="ORF">F0M16_08020</name>
</gene>
<dbReference type="EMBL" id="VUAA01000007">
    <property type="protein sequence ID" value="KAA1255155.1"/>
    <property type="molecule type" value="Genomic_DNA"/>
</dbReference>
<evidence type="ECO:0000313" key="3">
    <source>
        <dbReference type="Proteomes" id="UP000323225"/>
    </source>
</evidence>
<dbReference type="AlphaFoldDB" id="A0A5Q6PJZ0"/>
<dbReference type="Proteomes" id="UP000323225">
    <property type="component" value="Unassembled WGS sequence"/>
</dbReference>
<feature type="chain" id="PRO_5031385152" evidence="1">
    <location>
        <begin position="23"/>
        <end position="139"/>
    </location>
</feature>
<evidence type="ECO:0000256" key="1">
    <source>
        <dbReference type="SAM" id="SignalP"/>
    </source>
</evidence>